<dbReference type="Pfam" id="PF01230">
    <property type="entry name" value="HIT"/>
    <property type="match status" value="1"/>
</dbReference>
<feature type="active site" description="Tele-AMP-histidine intermediate" evidence="1">
    <location>
        <position position="129"/>
    </location>
</feature>
<dbReference type="GO" id="GO:0003824">
    <property type="term" value="F:catalytic activity"/>
    <property type="evidence" value="ECO:0007669"/>
    <property type="project" value="InterPro"/>
</dbReference>
<evidence type="ECO:0000259" key="4">
    <source>
        <dbReference type="PROSITE" id="PS51084"/>
    </source>
</evidence>
<sequence>MIKVKYKAEHWVNLYIDYDDPKLKSKGGLMMTEDFYCDEVLSGKTKVNKVLETDNVLAYHHTRPFWPVHIVAIPKKHISSLITLEEDDNELLLELMGVIKKVAAKVTKESGSCRVLTNLGDYQDSKHLHWHIASGDPLR</sequence>
<dbReference type="AlphaFoldDB" id="A0AAP1H9B6"/>
<evidence type="ECO:0000256" key="2">
    <source>
        <dbReference type="PIRSR" id="PIRSR601310-3"/>
    </source>
</evidence>
<dbReference type="SUPFAM" id="SSF54197">
    <property type="entry name" value="HIT-like"/>
    <property type="match status" value="1"/>
</dbReference>
<dbReference type="Proteomes" id="UP000076442">
    <property type="component" value="Unassembled WGS sequence"/>
</dbReference>
<dbReference type="InterPro" id="IPR011146">
    <property type="entry name" value="HIT-like"/>
</dbReference>
<evidence type="ECO:0000313" key="5">
    <source>
        <dbReference type="EMBL" id="KZD93377.1"/>
    </source>
</evidence>
<evidence type="ECO:0000256" key="1">
    <source>
        <dbReference type="PIRSR" id="PIRSR601310-1"/>
    </source>
</evidence>
<dbReference type="InterPro" id="IPR001310">
    <property type="entry name" value="Histidine_triad_HIT"/>
</dbReference>
<name>A0AAP1H9B6_BACIU</name>
<organism evidence="5 6">
    <name type="scientific">Bacillus subtilis</name>
    <dbReference type="NCBI Taxonomy" id="1423"/>
    <lineage>
        <taxon>Bacteria</taxon>
        <taxon>Bacillati</taxon>
        <taxon>Bacillota</taxon>
        <taxon>Bacilli</taxon>
        <taxon>Bacillales</taxon>
        <taxon>Bacillaceae</taxon>
        <taxon>Bacillus</taxon>
    </lineage>
</organism>
<protein>
    <recommendedName>
        <fullName evidence="4">HIT domain-containing protein</fullName>
    </recommendedName>
</protein>
<proteinExistence type="predicted"/>
<dbReference type="PANTHER" id="PTHR23089">
    <property type="entry name" value="HISTIDINE TRIAD HIT PROTEIN"/>
    <property type="match status" value="1"/>
</dbReference>
<feature type="short sequence motif" description="Histidine triad motif" evidence="2 3">
    <location>
        <begin position="127"/>
        <end position="131"/>
    </location>
</feature>
<comment type="caution">
    <text evidence="5">The sequence shown here is derived from an EMBL/GenBank/DDBJ whole genome shotgun (WGS) entry which is preliminary data.</text>
</comment>
<dbReference type="Gene3D" id="3.30.428.10">
    <property type="entry name" value="HIT-like"/>
    <property type="match status" value="1"/>
</dbReference>
<dbReference type="PROSITE" id="PS51084">
    <property type="entry name" value="HIT_2"/>
    <property type="match status" value="1"/>
</dbReference>
<dbReference type="InterPro" id="IPR036265">
    <property type="entry name" value="HIT-like_sf"/>
</dbReference>
<feature type="domain" description="HIT" evidence="4">
    <location>
        <begin position="36"/>
        <end position="139"/>
    </location>
</feature>
<reference evidence="5 6" key="1">
    <citation type="submission" date="2015-09" db="EMBL/GenBank/DDBJ databases">
        <title>Spore heat resistance.</title>
        <authorList>
            <person name="Boekhorst J."/>
            <person name="Berendsen E.M."/>
            <person name="Wells-Bennik M.H."/>
            <person name="Kuipers O.P."/>
        </authorList>
    </citation>
    <scope>NUCLEOTIDE SEQUENCE [LARGE SCALE GENOMIC DNA]</scope>
    <source>
        <strain evidence="5 6">B4122</strain>
    </source>
</reference>
<gene>
    <name evidence="5" type="ORF">B4122_1209</name>
</gene>
<evidence type="ECO:0000313" key="6">
    <source>
        <dbReference type="Proteomes" id="UP000076442"/>
    </source>
</evidence>
<evidence type="ECO:0000256" key="3">
    <source>
        <dbReference type="PROSITE-ProRule" id="PRU00464"/>
    </source>
</evidence>
<dbReference type="EMBL" id="LJZV01000005">
    <property type="protein sequence ID" value="KZD93377.1"/>
    <property type="molecule type" value="Genomic_DNA"/>
</dbReference>
<accession>A0AAP1H9B6</accession>